<dbReference type="EMBL" id="WNZZ01000054">
    <property type="protein sequence ID" value="MUG26707.1"/>
    <property type="molecule type" value="Genomic_DNA"/>
</dbReference>
<comment type="caution">
    <text evidence="1">The sequence shown here is derived from an EMBL/GenBank/DDBJ whole genome shotgun (WGS) entry which is preliminary data.</text>
</comment>
<name>A0A6N8F2K4_PAEMA</name>
<protein>
    <submittedName>
        <fullName evidence="1">Uncharacterized protein</fullName>
    </submittedName>
</protein>
<reference evidence="1 2" key="1">
    <citation type="submission" date="2019-11" db="EMBL/GenBank/DDBJ databases">
        <title>Draft genome sequences of five Paenibacillus species of dairy origin.</title>
        <authorList>
            <person name="Olajide A.M."/>
            <person name="Chen S."/>
            <person name="Lapointe G."/>
        </authorList>
    </citation>
    <scope>NUCLEOTIDE SEQUENCE [LARGE SCALE GENOMIC DNA]</scope>
    <source>
        <strain evidence="1 2">3CT49</strain>
    </source>
</reference>
<organism evidence="1 2">
    <name type="scientific">Paenibacillus macerans</name>
    <name type="common">Bacillus macerans</name>
    <dbReference type="NCBI Taxonomy" id="44252"/>
    <lineage>
        <taxon>Bacteria</taxon>
        <taxon>Bacillati</taxon>
        <taxon>Bacillota</taxon>
        <taxon>Bacilli</taxon>
        <taxon>Bacillales</taxon>
        <taxon>Paenibacillaceae</taxon>
        <taxon>Paenibacillus</taxon>
    </lineage>
</organism>
<evidence type="ECO:0000313" key="1">
    <source>
        <dbReference type="EMBL" id="MUG26707.1"/>
    </source>
</evidence>
<evidence type="ECO:0000313" key="2">
    <source>
        <dbReference type="Proteomes" id="UP000442469"/>
    </source>
</evidence>
<sequence>MSDTGGTPKEISDKLRGVYETARMQARHDGDCPEAFLCSHGLCHAPAAIGA</sequence>
<gene>
    <name evidence="1" type="ORF">GNQ08_30815</name>
</gene>
<accession>A0A6N8F2K4</accession>
<dbReference type="Proteomes" id="UP000442469">
    <property type="component" value="Unassembled WGS sequence"/>
</dbReference>
<dbReference type="GeneID" id="77012446"/>
<dbReference type="AlphaFoldDB" id="A0A6N8F2K4"/>
<dbReference type="RefSeq" id="WP_155621562.1">
    <property type="nucleotide sequence ID" value="NZ_BGML01000024.1"/>
</dbReference>
<proteinExistence type="predicted"/>